<name>A0AA36EJ01_LACSI</name>
<organism evidence="12 13">
    <name type="scientific">Lactuca saligna</name>
    <name type="common">Willowleaf lettuce</name>
    <dbReference type="NCBI Taxonomy" id="75948"/>
    <lineage>
        <taxon>Eukaryota</taxon>
        <taxon>Viridiplantae</taxon>
        <taxon>Streptophyta</taxon>
        <taxon>Embryophyta</taxon>
        <taxon>Tracheophyta</taxon>
        <taxon>Spermatophyta</taxon>
        <taxon>Magnoliopsida</taxon>
        <taxon>eudicotyledons</taxon>
        <taxon>Gunneridae</taxon>
        <taxon>Pentapetalae</taxon>
        <taxon>asterids</taxon>
        <taxon>campanulids</taxon>
        <taxon>Asterales</taxon>
        <taxon>Asteraceae</taxon>
        <taxon>Cichorioideae</taxon>
        <taxon>Cichorieae</taxon>
        <taxon>Lactucinae</taxon>
        <taxon>Lactuca</taxon>
    </lineage>
</organism>
<dbReference type="GO" id="GO:0004634">
    <property type="term" value="F:phosphopyruvate hydratase activity"/>
    <property type="evidence" value="ECO:0007669"/>
    <property type="project" value="UniProtKB-EC"/>
</dbReference>
<feature type="transmembrane region" description="Helical" evidence="10">
    <location>
        <begin position="78"/>
        <end position="99"/>
    </location>
</feature>
<evidence type="ECO:0000256" key="6">
    <source>
        <dbReference type="ARBA" id="ARBA00022989"/>
    </source>
</evidence>
<keyword evidence="7 10" id="KW-0472">Membrane</keyword>
<dbReference type="GO" id="GO:0015267">
    <property type="term" value="F:channel activity"/>
    <property type="evidence" value="ECO:0007669"/>
    <property type="project" value="InterPro"/>
</dbReference>
<dbReference type="InterPro" id="IPR000425">
    <property type="entry name" value="MIP"/>
</dbReference>
<keyword evidence="8" id="KW-0324">Glycolysis</keyword>
<evidence type="ECO:0000256" key="10">
    <source>
        <dbReference type="SAM" id="Phobius"/>
    </source>
</evidence>
<dbReference type="InterPro" id="IPR023271">
    <property type="entry name" value="Aquaporin-like"/>
</dbReference>
<dbReference type="AlphaFoldDB" id="A0AA36EJ01"/>
<evidence type="ECO:0000256" key="2">
    <source>
        <dbReference type="ARBA" id="ARBA00005031"/>
    </source>
</evidence>
<reference evidence="12" key="1">
    <citation type="submission" date="2023-04" db="EMBL/GenBank/DDBJ databases">
        <authorList>
            <person name="Vijverberg K."/>
            <person name="Xiong W."/>
            <person name="Schranz E."/>
        </authorList>
    </citation>
    <scope>NUCLEOTIDE SEQUENCE</scope>
</reference>
<dbReference type="Gene3D" id="1.20.1080.10">
    <property type="entry name" value="Glycerol uptake facilitator protein"/>
    <property type="match status" value="1"/>
</dbReference>
<dbReference type="InterPro" id="IPR020810">
    <property type="entry name" value="Enolase_C"/>
</dbReference>
<proteinExistence type="inferred from homology"/>
<dbReference type="InterPro" id="IPR036849">
    <property type="entry name" value="Enolase-like_C_sf"/>
</dbReference>
<dbReference type="SMART" id="SM01192">
    <property type="entry name" value="Enolase_C"/>
    <property type="match status" value="1"/>
</dbReference>
<evidence type="ECO:0000313" key="13">
    <source>
        <dbReference type="Proteomes" id="UP001177003"/>
    </source>
</evidence>
<dbReference type="GO" id="GO:0006096">
    <property type="term" value="P:glycolytic process"/>
    <property type="evidence" value="ECO:0007669"/>
    <property type="project" value="UniProtKB-KW"/>
</dbReference>
<dbReference type="InterPro" id="IPR034294">
    <property type="entry name" value="Aquaporin_transptr"/>
</dbReference>
<dbReference type="Pfam" id="PF00230">
    <property type="entry name" value="MIP"/>
    <property type="match status" value="1"/>
</dbReference>
<keyword evidence="5 10" id="KW-0812">Transmembrane</keyword>
<dbReference type="Gene3D" id="3.20.20.120">
    <property type="entry name" value="Enolase-like C-terminal domain"/>
    <property type="match status" value="1"/>
</dbReference>
<evidence type="ECO:0000256" key="4">
    <source>
        <dbReference type="ARBA" id="ARBA00012058"/>
    </source>
</evidence>
<dbReference type="Pfam" id="PF00113">
    <property type="entry name" value="Enolase_C"/>
    <property type="match status" value="1"/>
</dbReference>
<protein>
    <recommendedName>
        <fullName evidence="4">phosphopyruvate hydratase</fullName>
        <ecNumber evidence="4">4.2.1.11</ecNumber>
    </recommendedName>
</protein>
<evidence type="ECO:0000256" key="5">
    <source>
        <dbReference type="ARBA" id="ARBA00022692"/>
    </source>
</evidence>
<keyword evidence="13" id="KW-1185">Reference proteome</keyword>
<gene>
    <name evidence="12" type="ORF">LSALG_LOCUS34090</name>
</gene>
<sequence>MGKATLNNASVDFLPEPQTWEGSVACISETTASAARQLGLTSVYRPSTPGLHGPLTGASMNSARTLGPAIAANNYKGIWIYLTAPILGALAGACIYTAVKLPEEDDRSGEIDDSFIADLVVGLASCQIKAGSPSRGERLAKYNQVFQTKFAKISMGTNFSILLPNCSPPNTFARTYVFSFQGDDCLICRGSRSILLLAAEAENGADLFLST</sequence>
<dbReference type="SUPFAM" id="SSF51604">
    <property type="entry name" value="Enolase C-terminal domain-like"/>
    <property type="match status" value="1"/>
</dbReference>
<evidence type="ECO:0000256" key="3">
    <source>
        <dbReference type="ARBA" id="ARBA00009604"/>
    </source>
</evidence>
<keyword evidence="9" id="KW-0456">Lyase</keyword>
<evidence type="ECO:0000256" key="7">
    <source>
        <dbReference type="ARBA" id="ARBA00023136"/>
    </source>
</evidence>
<dbReference type="SUPFAM" id="SSF81338">
    <property type="entry name" value="Aquaporin-like"/>
    <property type="match status" value="1"/>
</dbReference>
<evidence type="ECO:0000256" key="1">
    <source>
        <dbReference type="ARBA" id="ARBA00004141"/>
    </source>
</evidence>
<dbReference type="Proteomes" id="UP001177003">
    <property type="component" value="Chromosome 7"/>
</dbReference>
<accession>A0AA36EJ01</accession>
<comment type="subcellular location">
    <subcellularLocation>
        <location evidence="1">Membrane</location>
        <topology evidence="1">Multi-pass membrane protein</topology>
    </subcellularLocation>
</comment>
<dbReference type="GO" id="GO:0016020">
    <property type="term" value="C:membrane"/>
    <property type="evidence" value="ECO:0007669"/>
    <property type="project" value="UniProtKB-SubCell"/>
</dbReference>
<evidence type="ECO:0000256" key="9">
    <source>
        <dbReference type="ARBA" id="ARBA00023239"/>
    </source>
</evidence>
<evidence type="ECO:0000313" key="12">
    <source>
        <dbReference type="EMBL" id="CAI9295135.1"/>
    </source>
</evidence>
<dbReference type="PANTHER" id="PTHR45724:SF19">
    <property type="entry name" value="AQUAPORIN NIP6-1"/>
    <property type="match status" value="1"/>
</dbReference>
<evidence type="ECO:0000259" key="11">
    <source>
        <dbReference type="SMART" id="SM01192"/>
    </source>
</evidence>
<comment type="similarity">
    <text evidence="3">Belongs to the enolase family.</text>
</comment>
<evidence type="ECO:0000256" key="8">
    <source>
        <dbReference type="ARBA" id="ARBA00023152"/>
    </source>
</evidence>
<feature type="domain" description="Enolase C-terminal TIM barrel" evidence="11">
    <location>
        <begin position="3"/>
        <end position="158"/>
    </location>
</feature>
<dbReference type="EC" id="4.2.1.11" evidence="4"/>
<comment type="pathway">
    <text evidence="2">Carbohydrate degradation; glycolysis; pyruvate from D-glyceraldehyde 3-phosphate: step 4/5.</text>
</comment>
<dbReference type="PANTHER" id="PTHR45724">
    <property type="entry name" value="AQUAPORIN NIP2-1"/>
    <property type="match status" value="1"/>
</dbReference>
<dbReference type="EMBL" id="OX465083">
    <property type="protein sequence ID" value="CAI9295135.1"/>
    <property type="molecule type" value="Genomic_DNA"/>
</dbReference>
<keyword evidence="6 10" id="KW-1133">Transmembrane helix</keyword>